<gene>
    <name evidence="2" type="ORF">Cch01nite_24310</name>
</gene>
<name>A0A919P3X8_9CELL</name>
<evidence type="ECO:0008006" key="4">
    <source>
        <dbReference type="Google" id="ProtNLM"/>
    </source>
</evidence>
<organism evidence="2 3">
    <name type="scientific">Cellulomonas chitinilytica</name>
    <dbReference type="NCBI Taxonomy" id="398759"/>
    <lineage>
        <taxon>Bacteria</taxon>
        <taxon>Bacillati</taxon>
        <taxon>Actinomycetota</taxon>
        <taxon>Actinomycetes</taxon>
        <taxon>Micrococcales</taxon>
        <taxon>Cellulomonadaceae</taxon>
        <taxon>Cellulomonas</taxon>
    </lineage>
</organism>
<dbReference type="EMBL" id="BONK01000008">
    <property type="protein sequence ID" value="GIG21707.1"/>
    <property type="molecule type" value="Genomic_DNA"/>
</dbReference>
<keyword evidence="1" id="KW-0732">Signal</keyword>
<evidence type="ECO:0000313" key="2">
    <source>
        <dbReference type="EMBL" id="GIG21707.1"/>
    </source>
</evidence>
<dbReference type="AlphaFoldDB" id="A0A919P3X8"/>
<sequence>MRVPRFTVAAALVVAAMAIPAAARPLDPVPAGMVGMGHEGYEITGVPDAHRGADGVPVITIHRGDRLSFQNDSRWVHIIGPGSRGLLKDPGHGAMAPLKMLEENDVYTTPPWTTAGTFLLTCTVHPEMNAKVVVLP</sequence>
<protein>
    <recommendedName>
        <fullName evidence="4">Blue (type 1) copper domain-containing protein</fullName>
    </recommendedName>
</protein>
<feature type="signal peptide" evidence="1">
    <location>
        <begin position="1"/>
        <end position="23"/>
    </location>
</feature>
<accession>A0A919P3X8</accession>
<proteinExistence type="predicted"/>
<keyword evidence="3" id="KW-1185">Reference proteome</keyword>
<dbReference type="Proteomes" id="UP000632740">
    <property type="component" value="Unassembled WGS sequence"/>
</dbReference>
<evidence type="ECO:0000256" key="1">
    <source>
        <dbReference type="SAM" id="SignalP"/>
    </source>
</evidence>
<comment type="caution">
    <text evidence="2">The sequence shown here is derived from an EMBL/GenBank/DDBJ whole genome shotgun (WGS) entry which is preliminary data.</text>
</comment>
<dbReference type="SUPFAM" id="SSF49503">
    <property type="entry name" value="Cupredoxins"/>
    <property type="match status" value="1"/>
</dbReference>
<reference evidence="2" key="1">
    <citation type="submission" date="2021-01" db="EMBL/GenBank/DDBJ databases">
        <title>Whole genome shotgun sequence of Cellulomonas chitinilytica NBRC 110799.</title>
        <authorList>
            <person name="Komaki H."/>
            <person name="Tamura T."/>
        </authorList>
    </citation>
    <scope>NUCLEOTIDE SEQUENCE</scope>
    <source>
        <strain evidence="2">NBRC 110799</strain>
    </source>
</reference>
<dbReference type="RefSeq" id="WP_203754489.1">
    <property type="nucleotide sequence ID" value="NZ_BONK01000008.1"/>
</dbReference>
<dbReference type="Gene3D" id="2.60.40.420">
    <property type="entry name" value="Cupredoxins - blue copper proteins"/>
    <property type="match status" value="1"/>
</dbReference>
<dbReference type="InterPro" id="IPR008972">
    <property type="entry name" value="Cupredoxin"/>
</dbReference>
<feature type="chain" id="PRO_5037572639" description="Blue (type 1) copper domain-containing protein" evidence="1">
    <location>
        <begin position="24"/>
        <end position="136"/>
    </location>
</feature>
<evidence type="ECO:0000313" key="3">
    <source>
        <dbReference type="Proteomes" id="UP000632740"/>
    </source>
</evidence>